<protein>
    <recommendedName>
        <fullName evidence="3">E2 family protein E</fullName>
    </recommendedName>
</protein>
<name>A0ABY7K5X5_9ACTN</name>
<dbReference type="InterPro" id="IPR025701">
    <property type="entry name" value="UBQ-conjugat_E2_E"/>
</dbReference>
<reference evidence="1" key="1">
    <citation type="submission" date="2022-05" db="EMBL/GenBank/DDBJ databases">
        <title>Jatrophihabitans sp. SB3-54 whole genome sequence.</title>
        <authorList>
            <person name="Suh M.K."/>
            <person name="Eom M.K."/>
            <person name="Kim J.S."/>
            <person name="Kim H.S."/>
            <person name="Do H.E."/>
            <person name="Shin Y.K."/>
            <person name="Lee J.-S."/>
        </authorList>
    </citation>
    <scope>NUCLEOTIDE SEQUENCE</scope>
    <source>
        <strain evidence="1">SB3-54</strain>
    </source>
</reference>
<dbReference type="RefSeq" id="WP_269445059.1">
    <property type="nucleotide sequence ID" value="NZ_CP097463.1"/>
</dbReference>
<dbReference type="Proteomes" id="UP001164693">
    <property type="component" value="Chromosome"/>
</dbReference>
<keyword evidence="2" id="KW-1185">Reference proteome</keyword>
<organism evidence="1 2">
    <name type="scientific">Jatrophihabitans cynanchi</name>
    <dbReference type="NCBI Taxonomy" id="2944128"/>
    <lineage>
        <taxon>Bacteria</taxon>
        <taxon>Bacillati</taxon>
        <taxon>Actinomycetota</taxon>
        <taxon>Actinomycetes</taxon>
        <taxon>Jatrophihabitantales</taxon>
        <taxon>Jatrophihabitantaceae</taxon>
        <taxon>Jatrophihabitans</taxon>
    </lineage>
</organism>
<gene>
    <name evidence="1" type="ORF">M6B22_07085</name>
</gene>
<dbReference type="EMBL" id="CP097463">
    <property type="protein sequence ID" value="WAX58521.1"/>
    <property type="molecule type" value="Genomic_DNA"/>
</dbReference>
<dbReference type="Pfam" id="PF14462">
    <property type="entry name" value="Prok-E2_E"/>
    <property type="match status" value="1"/>
</dbReference>
<evidence type="ECO:0000313" key="1">
    <source>
        <dbReference type="EMBL" id="WAX58521.1"/>
    </source>
</evidence>
<accession>A0ABY7K5X5</accession>
<proteinExistence type="predicted"/>
<sequence length="129" mass="14303">MTLPEPDAEFLAHRGLSHTIAMDGPMTCVLLQDWILPQGLNVATADLLIRLQPGYPDLPPDMWWFAPALTLANGGVIQATEVTESHLGRTWQRWSRHFNPGQWRSGIDGLESYVALINRELVRCAASAA</sequence>
<evidence type="ECO:0000313" key="2">
    <source>
        <dbReference type="Proteomes" id="UP001164693"/>
    </source>
</evidence>
<evidence type="ECO:0008006" key="3">
    <source>
        <dbReference type="Google" id="ProtNLM"/>
    </source>
</evidence>